<evidence type="ECO:0000313" key="1">
    <source>
        <dbReference type="EMBL" id="MFH0267242.1"/>
    </source>
</evidence>
<dbReference type="Proteomes" id="UP001607151">
    <property type="component" value="Unassembled WGS sequence"/>
</dbReference>
<comment type="caution">
    <text evidence="1">The sequence shown here is derived from an EMBL/GenBank/DDBJ whole genome shotgun (WGS) entry which is preliminary data.</text>
</comment>
<gene>
    <name evidence="1" type="ORF">ACGRQ9_17490</name>
</gene>
<reference evidence="1 2" key="1">
    <citation type="submission" date="2024-10" db="EMBL/GenBank/DDBJ databases">
        <authorList>
            <person name="Yibar A."/>
            <person name="Saticioglu I.B."/>
            <person name="Duman M."/>
            <person name="Ajmi N."/>
            <person name="Gurler F."/>
            <person name="Ay H."/>
            <person name="Onuk E."/>
            <person name="Guler S."/>
            <person name="Romalde J.L."/>
        </authorList>
    </citation>
    <scope>NUCLEOTIDE SEQUENCE [LARGE SCALE GENOMIC DNA]</scope>
    <source>
        <strain evidence="1 2">14-MA-B</strain>
    </source>
</reference>
<keyword evidence="2" id="KW-1185">Reference proteome</keyword>
<dbReference type="SUPFAM" id="SSF69279">
    <property type="entry name" value="Phage tail proteins"/>
    <property type="match status" value="1"/>
</dbReference>
<organism evidence="1 2">
    <name type="scientific">Vibrio rumoiensis</name>
    <dbReference type="NCBI Taxonomy" id="76258"/>
    <lineage>
        <taxon>Bacteria</taxon>
        <taxon>Pseudomonadati</taxon>
        <taxon>Pseudomonadota</taxon>
        <taxon>Gammaproteobacteria</taxon>
        <taxon>Vibrionales</taxon>
        <taxon>Vibrionaceae</taxon>
        <taxon>Vibrio</taxon>
    </lineage>
</organism>
<evidence type="ECO:0008006" key="3">
    <source>
        <dbReference type="Google" id="ProtNLM"/>
    </source>
</evidence>
<name>A0ABW7J014_9VIBR</name>
<dbReference type="EMBL" id="JBIHSN010000003">
    <property type="protein sequence ID" value="MFH0267242.1"/>
    <property type="molecule type" value="Genomic_DNA"/>
</dbReference>
<sequence>MTTIRLVGKNSDLMMARLKSFNLEDSEGVKGDSLTLVISSDDVSGLPPKGERYQVYLGNVERGQFAISQRKFSVYPKEITLVLTVAPFSALDKSFRERKSSSWEQCSIDQVVKEATPSGFDVFVHPALQNIVIEHVDRTEESTSAFLNRLAKDYDAVAKPVGEQQYVFLPKGQAKAPNGEEIETITLSLPKDNNPNSGSFVNVSGSLDGRNEFSGVKAFYVSTDDGSRQEVTKGIAPFKQLSKDKNSKQEAIQACAAELRKIEREGRKISIEAPINPSAFAEGVVILDASFDEMVRGSYSIDRVSFSGSGLQATRMSLTATLVME</sequence>
<evidence type="ECO:0000313" key="2">
    <source>
        <dbReference type="Proteomes" id="UP001607151"/>
    </source>
</evidence>
<proteinExistence type="predicted"/>
<accession>A0ABW7J014</accession>
<dbReference type="RefSeq" id="WP_394608756.1">
    <property type="nucleotide sequence ID" value="NZ_JBIHSN010000003.1"/>
</dbReference>
<protein>
    <recommendedName>
        <fullName evidence="3">Phage tail protein</fullName>
    </recommendedName>
</protein>